<sequence>MKMNNLVPELIVSDLKRSLDFYCRVLGFQIEYERPEDKFSFLSFQGSQLMLEQDDQEESAWRVGPLVSPYGRGMNLSIQCSDSKAMAKSLRDAGIELRRPIEECWYRDNERLHGELNFLVLDPDGYLLRFKQSLGVRAVEHQSIP</sequence>
<dbReference type="Gene3D" id="3.10.180.10">
    <property type="entry name" value="2,3-Dihydroxybiphenyl 1,2-Dioxygenase, domain 1"/>
    <property type="match status" value="1"/>
</dbReference>
<accession>A0A3S4T0X0</accession>
<dbReference type="InterPro" id="IPR004360">
    <property type="entry name" value="Glyas_Fos-R_dOase_dom"/>
</dbReference>
<dbReference type="Proteomes" id="UP000281909">
    <property type="component" value="Chromosome"/>
</dbReference>
<evidence type="ECO:0000313" key="6">
    <source>
        <dbReference type="Proteomes" id="UP000281909"/>
    </source>
</evidence>
<dbReference type="SUPFAM" id="SSF54593">
    <property type="entry name" value="Glyoxalase/Bleomycin resistance protein/Dihydroxybiphenyl dioxygenase"/>
    <property type="match status" value="1"/>
</dbReference>
<dbReference type="Pfam" id="PF00903">
    <property type="entry name" value="Glyoxalase"/>
    <property type="match status" value="1"/>
</dbReference>
<comment type="similarity">
    <text evidence="1">Belongs to the bleomycin resistance protein family.</text>
</comment>
<dbReference type="InterPro" id="IPR050383">
    <property type="entry name" value="GlyoxalaseI/FosfomycinResist"/>
</dbReference>
<evidence type="ECO:0000256" key="1">
    <source>
        <dbReference type="ARBA" id="ARBA00011051"/>
    </source>
</evidence>
<keyword evidence="5" id="KW-0560">Oxidoreductase</keyword>
<dbReference type="CDD" id="cd08349">
    <property type="entry name" value="BLMA_like"/>
    <property type="match status" value="1"/>
</dbReference>
<dbReference type="GO" id="GO:0046677">
    <property type="term" value="P:response to antibiotic"/>
    <property type="evidence" value="ECO:0007669"/>
    <property type="project" value="UniProtKB-KW"/>
</dbReference>
<evidence type="ECO:0000256" key="2">
    <source>
        <dbReference type="ARBA" id="ARBA00021572"/>
    </source>
</evidence>
<evidence type="ECO:0000256" key="3">
    <source>
        <dbReference type="ARBA" id="ARBA00023251"/>
    </source>
</evidence>
<evidence type="ECO:0000259" key="4">
    <source>
        <dbReference type="PROSITE" id="PS51819"/>
    </source>
</evidence>
<dbReference type="AlphaFoldDB" id="A0A3S4T0X0"/>
<dbReference type="InterPro" id="IPR029068">
    <property type="entry name" value="Glyas_Bleomycin-R_OHBP_Dase"/>
</dbReference>
<keyword evidence="3" id="KW-0046">Antibiotic resistance</keyword>
<protein>
    <recommendedName>
        <fullName evidence="2">Bleomycin resistance protein</fullName>
    </recommendedName>
</protein>
<reference evidence="5 6" key="1">
    <citation type="submission" date="2018-12" db="EMBL/GenBank/DDBJ databases">
        <authorList>
            <consortium name="Pathogen Informatics"/>
        </authorList>
    </citation>
    <scope>NUCLEOTIDE SEQUENCE [LARGE SCALE GENOMIC DNA]</scope>
    <source>
        <strain evidence="5 6">NCTC9428</strain>
    </source>
</reference>
<keyword evidence="5" id="KW-0223">Dioxygenase</keyword>
<name>A0A3S4T0X0_PSEFL</name>
<gene>
    <name evidence="5" type="ORF">NCTC9428_02700</name>
</gene>
<dbReference type="GO" id="GO:0051213">
    <property type="term" value="F:dioxygenase activity"/>
    <property type="evidence" value="ECO:0007669"/>
    <property type="project" value="UniProtKB-KW"/>
</dbReference>
<feature type="domain" description="VOC" evidence="4">
    <location>
        <begin position="2"/>
        <end position="133"/>
    </location>
</feature>
<proteinExistence type="inferred from homology"/>
<evidence type="ECO:0000313" key="5">
    <source>
        <dbReference type="EMBL" id="VEF11085.1"/>
    </source>
</evidence>
<organism evidence="5 6">
    <name type="scientific">Pseudomonas fluorescens</name>
    <dbReference type="NCBI Taxonomy" id="294"/>
    <lineage>
        <taxon>Bacteria</taxon>
        <taxon>Pseudomonadati</taxon>
        <taxon>Pseudomonadota</taxon>
        <taxon>Gammaproteobacteria</taxon>
        <taxon>Pseudomonadales</taxon>
        <taxon>Pseudomonadaceae</taxon>
        <taxon>Pseudomonas</taxon>
    </lineage>
</organism>
<dbReference type="InterPro" id="IPR037523">
    <property type="entry name" value="VOC_core"/>
</dbReference>
<dbReference type="OrthoDB" id="284897at2"/>
<dbReference type="EMBL" id="LR134318">
    <property type="protein sequence ID" value="VEF11085.1"/>
    <property type="molecule type" value="Genomic_DNA"/>
</dbReference>
<dbReference type="PANTHER" id="PTHR21366">
    <property type="entry name" value="GLYOXALASE FAMILY PROTEIN"/>
    <property type="match status" value="1"/>
</dbReference>
<dbReference type="InterPro" id="IPR000335">
    <property type="entry name" value="Bleomycin-R"/>
</dbReference>
<dbReference type="RefSeq" id="WP_126363289.1">
    <property type="nucleotide sequence ID" value="NZ_LR134318.1"/>
</dbReference>
<dbReference type="PANTHER" id="PTHR21366:SF22">
    <property type="entry name" value="VOC DOMAIN-CONTAINING PROTEIN"/>
    <property type="match status" value="1"/>
</dbReference>
<dbReference type="PROSITE" id="PS51819">
    <property type="entry name" value="VOC"/>
    <property type="match status" value="1"/>
</dbReference>